<reference evidence="3" key="1">
    <citation type="submission" date="2010-08" db="EMBL/GenBank/DDBJ databases">
        <authorList>
            <consortium name="Caenorhabditis japonica Sequencing Consortium"/>
            <person name="Wilson R.K."/>
        </authorList>
    </citation>
    <scope>NUCLEOTIDE SEQUENCE [LARGE SCALE GENOMIC DNA]</scope>
    <source>
        <strain evidence="3">DF5081</strain>
    </source>
</reference>
<reference evidence="2" key="2">
    <citation type="submission" date="2022-06" db="UniProtKB">
        <authorList>
            <consortium name="EnsemblMetazoa"/>
        </authorList>
    </citation>
    <scope>IDENTIFICATION</scope>
    <source>
        <strain evidence="2">DF5081</strain>
    </source>
</reference>
<keyword evidence="3" id="KW-1185">Reference proteome</keyword>
<dbReference type="AlphaFoldDB" id="A0A8R1IQ58"/>
<accession>A0A8R1IQ58</accession>
<sequence>MMRSLFVRKFTAVERMEHRDKLAALTKRALASDQVTDSDDVEFGGGQRKDVRSASRTSSDVAIGAIVGGEQHLLISSTDSDNAV</sequence>
<protein>
    <submittedName>
        <fullName evidence="2">Uncharacterized protein</fullName>
    </submittedName>
</protein>
<dbReference type="Proteomes" id="UP000005237">
    <property type="component" value="Unassembled WGS sequence"/>
</dbReference>
<organism evidence="2 3">
    <name type="scientific">Caenorhabditis japonica</name>
    <dbReference type="NCBI Taxonomy" id="281687"/>
    <lineage>
        <taxon>Eukaryota</taxon>
        <taxon>Metazoa</taxon>
        <taxon>Ecdysozoa</taxon>
        <taxon>Nematoda</taxon>
        <taxon>Chromadorea</taxon>
        <taxon>Rhabditida</taxon>
        <taxon>Rhabditina</taxon>
        <taxon>Rhabditomorpha</taxon>
        <taxon>Rhabditoidea</taxon>
        <taxon>Rhabditidae</taxon>
        <taxon>Peloderinae</taxon>
        <taxon>Caenorhabditis</taxon>
    </lineage>
</organism>
<dbReference type="EnsemblMetazoa" id="CJA36656.1">
    <property type="protein sequence ID" value="CJA36656.1"/>
    <property type="gene ID" value="WBGene00212503"/>
</dbReference>
<evidence type="ECO:0000313" key="2">
    <source>
        <dbReference type="EnsemblMetazoa" id="CJA36656.1"/>
    </source>
</evidence>
<proteinExistence type="predicted"/>
<name>A0A8R1IQ58_CAEJA</name>
<feature type="region of interest" description="Disordered" evidence="1">
    <location>
        <begin position="34"/>
        <end position="56"/>
    </location>
</feature>
<evidence type="ECO:0000313" key="3">
    <source>
        <dbReference type="Proteomes" id="UP000005237"/>
    </source>
</evidence>
<evidence type="ECO:0000256" key="1">
    <source>
        <dbReference type="SAM" id="MobiDB-lite"/>
    </source>
</evidence>